<gene>
    <name evidence="10" type="primary">tag</name>
    <name evidence="10" type="ORF">EDM21_23320</name>
</gene>
<dbReference type="Gene3D" id="1.10.340.30">
    <property type="entry name" value="Hypothetical protein, domain 2"/>
    <property type="match status" value="1"/>
</dbReference>
<feature type="binding site" evidence="9">
    <location>
        <position position="181"/>
    </location>
    <ligand>
        <name>Zn(2+)</name>
        <dbReference type="ChEBI" id="CHEBI:29105"/>
    </ligand>
</feature>
<evidence type="ECO:0000256" key="9">
    <source>
        <dbReference type="PIRSR" id="PIRSR604597-1"/>
    </source>
</evidence>
<dbReference type="InterPro" id="IPR005019">
    <property type="entry name" value="Adenine_glyco"/>
</dbReference>
<dbReference type="GO" id="GO:0046872">
    <property type="term" value="F:metal ion binding"/>
    <property type="evidence" value="ECO:0007669"/>
    <property type="project" value="UniProtKB-KW"/>
</dbReference>
<dbReference type="SUPFAM" id="SSF48150">
    <property type="entry name" value="DNA-glycosylase"/>
    <property type="match status" value="1"/>
</dbReference>
<feature type="binding site" evidence="9">
    <location>
        <position position="19"/>
    </location>
    <ligand>
        <name>Zn(2+)</name>
        <dbReference type="ChEBI" id="CHEBI:29105"/>
    </ligand>
</feature>
<comment type="function">
    <text evidence="7">Hydrolysis of the deoxyribose N-glycosidic bond to excise 3-methyladenine from the damaged DNA polymer formed by alkylation lesions.</text>
</comment>
<dbReference type="EMBL" id="RHLK01000023">
    <property type="protein sequence ID" value="MVP02418.1"/>
    <property type="molecule type" value="Genomic_DNA"/>
</dbReference>
<evidence type="ECO:0000256" key="2">
    <source>
        <dbReference type="ARBA" id="ARBA00022763"/>
    </source>
</evidence>
<feature type="binding site" evidence="9">
    <location>
        <position position="177"/>
    </location>
    <ligand>
        <name>Zn(2+)</name>
        <dbReference type="ChEBI" id="CHEBI:29105"/>
    </ligand>
</feature>
<proteinExistence type="predicted"/>
<dbReference type="GO" id="GO:0008725">
    <property type="term" value="F:DNA-3-methyladenine glycosylase activity"/>
    <property type="evidence" value="ECO:0007669"/>
    <property type="project" value="UniProtKB-EC"/>
</dbReference>
<evidence type="ECO:0000256" key="1">
    <source>
        <dbReference type="ARBA" id="ARBA00022723"/>
    </source>
</evidence>
<evidence type="ECO:0000256" key="6">
    <source>
        <dbReference type="ARBA" id="ARBA00052558"/>
    </source>
</evidence>
<dbReference type="FunFam" id="1.10.340.30:FF:000009">
    <property type="entry name" value="DNA-3-methyladenine glycosylase I"/>
    <property type="match status" value="1"/>
</dbReference>
<dbReference type="Proteomes" id="UP000490800">
    <property type="component" value="Unassembled WGS sequence"/>
</dbReference>
<evidence type="ECO:0000313" key="11">
    <source>
        <dbReference type="Proteomes" id="UP000490800"/>
    </source>
</evidence>
<dbReference type="AlphaFoldDB" id="A0A7X3FMM9"/>
<keyword evidence="3 10" id="KW-0378">Hydrolase</keyword>
<keyword evidence="11" id="KW-1185">Reference proteome</keyword>
<comment type="catalytic activity">
    <reaction evidence="6">
        <text>Hydrolysis of alkylated DNA, releasing 3-methyladenine.</text>
        <dbReference type="EC" id="3.2.2.20"/>
    </reaction>
</comment>
<sequence>MEMNRCGWVNKDQLYIDYHDHEWGIPEKDDRKLFEMLCLEGAQAGLSWYTVLKKRAYYQQVFDGFDAAIIAQYNEEKIAELLDDPGIIRNRLKVRGFVKNAQAFLNIQEKYGSFSLYIWQFVGGEPVKNHWKSLQEVPVSTAQSDAMSKALKKEGFTFVGTTICYAYMQATGMVDDHLTSCFRYSE</sequence>
<evidence type="ECO:0000313" key="10">
    <source>
        <dbReference type="EMBL" id="MVP02418.1"/>
    </source>
</evidence>
<keyword evidence="2" id="KW-0227">DNA damage</keyword>
<evidence type="ECO:0000256" key="8">
    <source>
        <dbReference type="ARBA" id="ARBA00066766"/>
    </source>
</evidence>
<protein>
    <recommendedName>
        <fullName evidence="8">DNA-3-methyladenine glycosylase I</fullName>
        <ecNumber evidence="8">3.2.2.20</ecNumber>
    </recommendedName>
</protein>
<keyword evidence="5" id="KW-0234">DNA repair</keyword>
<keyword evidence="4 9" id="KW-0862">Zinc</keyword>
<evidence type="ECO:0000256" key="4">
    <source>
        <dbReference type="ARBA" id="ARBA00022833"/>
    </source>
</evidence>
<dbReference type="OrthoDB" id="9807664at2"/>
<dbReference type="InterPro" id="IPR011257">
    <property type="entry name" value="DNA_glycosylase"/>
</dbReference>
<evidence type="ECO:0000256" key="5">
    <source>
        <dbReference type="ARBA" id="ARBA00023204"/>
    </source>
</evidence>
<keyword evidence="1 9" id="KW-0479">Metal-binding</keyword>
<evidence type="ECO:0000256" key="7">
    <source>
        <dbReference type="ARBA" id="ARBA00057608"/>
    </source>
</evidence>
<dbReference type="GO" id="GO:0006284">
    <property type="term" value="P:base-excision repair"/>
    <property type="evidence" value="ECO:0007669"/>
    <property type="project" value="InterPro"/>
</dbReference>
<comment type="caution">
    <text evidence="10">The sequence shown here is derived from an EMBL/GenBank/DDBJ whole genome shotgun (WGS) entry which is preliminary data.</text>
</comment>
<dbReference type="EC" id="3.2.2.20" evidence="8"/>
<dbReference type="InterPro" id="IPR052891">
    <property type="entry name" value="DNA-3mA_glycosylase"/>
</dbReference>
<dbReference type="NCBIfam" id="TIGR00624">
    <property type="entry name" value="tag"/>
    <property type="match status" value="1"/>
</dbReference>
<dbReference type="PANTHER" id="PTHR30037:SF4">
    <property type="entry name" value="DNA-3-METHYLADENINE GLYCOSYLASE I"/>
    <property type="match status" value="1"/>
</dbReference>
<name>A0A7X3FMM9_9BACL</name>
<dbReference type="PANTHER" id="PTHR30037">
    <property type="entry name" value="DNA-3-METHYLADENINE GLYCOSYLASE 1"/>
    <property type="match status" value="1"/>
</dbReference>
<feature type="binding site" evidence="9">
    <location>
        <position position="6"/>
    </location>
    <ligand>
        <name>Zn(2+)</name>
        <dbReference type="ChEBI" id="CHEBI:29105"/>
    </ligand>
</feature>
<keyword evidence="10" id="KW-0326">Glycosidase</keyword>
<dbReference type="InterPro" id="IPR004597">
    <property type="entry name" value="Tag"/>
</dbReference>
<reference evidence="10 11" key="1">
    <citation type="journal article" date="2019" name="Microorganisms">
        <title>Paenibacillus lutrae sp. nov., A Chitinolytic Species Isolated from A River Otter in Castril Natural Park, Granada, Spain.</title>
        <authorList>
            <person name="Rodriguez M."/>
            <person name="Reina J.C."/>
            <person name="Bejar V."/>
            <person name="Llamas I."/>
        </authorList>
    </citation>
    <scope>NUCLEOTIDE SEQUENCE [LARGE SCALE GENOMIC DNA]</scope>
    <source>
        <strain evidence="10 11">N10</strain>
    </source>
</reference>
<dbReference type="Pfam" id="PF03352">
    <property type="entry name" value="Adenine_glyco"/>
    <property type="match status" value="1"/>
</dbReference>
<accession>A0A7X3FMM9</accession>
<organism evidence="10 11">
    <name type="scientific">Paenibacillus lutrae</name>
    <dbReference type="NCBI Taxonomy" id="2078573"/>
    <lineage>
        <taxon>Bacteria</taxon>
        <taxon>Bacillati</taxon>
        <taxon>Bacillota</taxon>
        <taxon>Bacilli</taxon>
        <taxon>Bacillales</taxon>
        <taxon>Paenibacillaceae</taxon>
        <taxon>Paenibacillus</taxon>
    </lineage>
</organism>
<evidence type="ECO:0000256" key="3">
    <source>
        <dbReference type="ARBA" id="ARBA00022801"/>
    </source>
</evidence>